<dbReference type="InterPro" id="IPR017801">
    <property type="entry name" value="DUF3738"/>
</dbReference>
<dbReference type="Pfam" id="PF05569">
    <property type="entry name" value="Peptidase_M56"/>
    <property type="match status" value="1"/>
</dbReference>
<keyword evidence="5" id="KW-1185">Reference proteome</keyword>
<dbReference type="Pfam" id="PF12543">
    <property type="entry name" value="DUF3738"/>
    <property type="match status" value="1"/>
</dbReference>
<dbReference type="InterPro" id="IPR052173">
    <property type="entry name" value="Beta-lactam_resp_regulator"/>
</dbReference>
<proteinExistence type="predicted"/>
<accession>G8NTJ9</accession>
<dbReference type="HOGENOM" id="CLU_428818_0_0_0"/>
<dbReference type="PANTHER" id="PTHR34978">
    <property type="entry name" value="POSSIBLE SENSOR-TRANSDUCER PROTEIN BLAR"/>
    <property type="match status" value="1"/>
</dbReference>
<feature type="transmembrane region" description="Helical" evidence="2">
    <location>
        <begin position="50"/>
        <end position="71"/>
    </location>
</feature>
<evidence type="ECO:0000313" key="4">
    <source>
        <dbReference type="EMBL" id="AEU35231.1"/>
    </source>
</evidence>
<gene>
    <name evidence="4" type="ordered locus">AciX8_0882</name>
</gene>
<dbReference type="RefSeq" id="WP_014264113.1">
    <property type="nucleotide sequence ID" value="NC_016631.1"/>
</dbReference>
<feature type="transmembrane region" description="Helical" evidence="2">
    <location>
        <begin position="319"/>
        <end position="339"/>
    </location>
</feature>
<dbReference type="KEGG" id="gma:AciX8_0882"/>
<evidence type="ECO:0000259" key="3">
    <source>
        <dbReference type="Pfam" id="PF05569"/>
    </source>
</evidence>
<dbReference type="CDD" id="cd07341">
    <property type="entry name" value="M56_BlaR1_MecR1_like"/>
    <property type="match status" value="1"/>
</dbReference>
<dbReference type="AlphaFoldDB" id="G8NTJ9"/>
<dbReference type="InterPro" id="IPR008756">
    <property type="entry name" value="Peptidase_M56"/>
</dbReference>
<dbReference type="Proteomes" id="UP000007113">
    <property type="component" value="Chromosome"/>
</dbReference>
<feature type="domain" description="Peptidase M56" evidence="3">
    <location>
        <begin position="23"/>
        <end position="306"/>
    </location>
</feature>
<feature type="transmembrane region" description="Helical" evidence="2">
    <location>
        <begin position="121"/>
        <end position="142"/>
    </location>
</feature>
<evidence type="ECO:0000256" key="2">
    <source>
        <dbReference type="SAM" id="Phobius"/>
    </source>
</evidence>
<dbReference type="EMBL" id="CP003130">
    <property type="protein sequence ID" value="AEU35231.1"/>
    <property type="molecule type" value="Genomic_DNA"/>
</dbReference>
<feature type="transmembrane region" description="Helical" evidence="2">
    <location>
        <begin position="20"/>
        <end position="38"/>
    </location>
</feature>
<feature type="region of interest" description="Disordered" evidence="1">
    <location>
        <begin position="585"/>
        <end position="606"/>
    </location>
</feature>
<dbReference type="NCBIfam" id="TIGR03435">
    <property type="entry name" value="Soli_TIGR03435"/>
    <property type="match status" value="1"/>
</dbReference>
<dbReference type="STRING" id="682795.AciX8_0882"/>
<organism evidence="4 5">
    <name type="scientific">Granulicella mallensis (strain ATCC BAA-1857 / DSM 23137 / MP5ACTX8)</name>
    <dbReference type="NCBI Taxonomy" id="682795"/>
    <lineage>
        <taxon>Bacteria</taxon>
        <taxon>Pseudomonadati</taxon>
        <taxon>Acidobacteriota</taxon>
        <taxon>Terriglobia</taxon>
        <taxon>Terriglobales</taxon>
        <taxon>Acidobacteriaceae</taxon>
        <taxon>Granulicella</taxon>
    </lineage>
</organism>
<dbReference type="OrthoDB" id="15218at2"/>
<sequence>MRTEFLSHTLASFGPAFANHLWQSTLFAAVVWLVTLLLRRNAARVRFSLWLAASVKFLVPFSLLIGLGSLLPRQHHATGQIPTAVYSAVDTMGQPFADFTFLAADSSTHRTSLVEQAKADVPLMLAAIWLCGTAAVLVMWGLRWRQVQQQVRQAIQAVAGREFEILQWMNGGRRVSLLLSQELMEPGIFRVFRPVLIWPEQLSAQLGDEHIEAIMAHELMHVRRRDNMSAALHMLVEAVFWFHPMVWWLERRLIEERERACDEAVVAMGRCAETYAEGLLKACRFCIGSPLACVSGVTGADLCKRVRSIMTPRLEKLGLMRRSVLVLLMLATIAGPFLFGARYGEVRAQQAIAEDWQKAAGGKMEFEVASVRLNPGPGAPSNFRLSPDDAYAPTGGLLTADAPLPTYIFFAYKIMPTREQFQTLFGQLPKWVQTENYEIHARAPTKNPTKDQMRLMMQSLLKERFGLVAHLEMQETPVLEMTLMKPGALGPQLHRHEDGPACDAKVATVHGAELKETDIFPAQCGGVEAENRPDHTILMGSRDTTMEMMAKSFQIGRLGRSVVDATGLIGKYDFILKWTPARGDFGQRSRTSSGEPESDPQGTTFEEAVKEQLGLKLKPGKAPLKVLVIDHVERPSEN</sequence>
<keyword evidence="2" id="KW-1133">Transmembrane helix</keyword>
<protein>
    <recommendedName>
        <fullName evidence="3">Peptidase M56 domain-containing protein</fullName>
    </recommendedName>
</protein>
<evidence type="ECO:0000313" key="5">
    <source>
        <dbReference type="Proteomes" id="UP000007113"/>
    </source>
</evidence>
<keyword evidence="2" id="KW-0472">Membrane</keyword>
<keyword evidence="2" id="KW-0812">Transmembrane</keyword>
<reference evidence="4 5" key="1">
    <citation type="submission" date="2011-11" db="EMBL/GenBank/DDBJ databases">
        <title>Complete sequence of Granulicella mallensis MP5ACTX8.</title>
        <authorList>
            <consortium name="US DOE Joint Genome Institute"/>
            <person name="Lucas S."/>
            <person name="Copeland A."/>
            <person name="Lapidus A."/>
            <person name="Cheng J.-F."/>
            <person name="Goodwin L."/>
            <person name="Pitluck S."/>
            <person name="Peters L."/>
            <person name="Lu M."/>
            <person name="Detter J.C."/>
            <person name="Han C."/>
            <person name="Tapia R."/>
            <person name="Land M."/>
            <person name="Hauser L."/>
            <person name="Kyrpides N."/>
            <person name="Ivanova N."/>
            <person name="Mikhailova N."/>
            <person name="Pagani I."/>
            <person name="Rawat S."/>
            <person name="Mannisto M."/>
            <person name="Haggblom M."/>
            <person name="Woyke T."/>
        </authorList>
    </citation>
    <scope>NUCLEOTIDE SEQUENCE [LARGE SCALE GENOMIC DNA]</scope>
    <source>
        <strain evidence="5">ATCC BAA-1857 / DSM 23137 / MP5ACTX8</strain>
    </source>
</reference>
<dbReference type="eggNOG" id="COG4219">
    <property type="taxonomic scope" value="Bacteria"/>
</dbReference>
<dbReference type="PANTHER" id="PTHR34978:SF3">
    <property type="entry name" value="SLR0241 PROTEIN"/>
    <property type="match status" value="1"/>
</dbReference>
<feature type="compositionally biased region" description="Polar residues" evidence="1">
    <location>
        <begin position="588"/>
        <end position="604"/>
    </location>
</feature>
<evidence type="ECO:0000256" key="1">
    <source>
        <dbReference type="SAM" id="MobiDB-lite"/>
    </source>
</evidence>
<name>G8NTJ9_GRAMM</name>